<reference evidence="9" key="1">
    <citation type="submission" date="2023-04" db="EMBL/GenBank/DDBJ databases">
        <title>Black Yeasts Isolated from many extreme environments.</title>
        <authorList>
            <person name="Coleine C."/>
            <person name="Stajich J.E."/>
            <person name="Selbmann L."/>
        </authorList>
    </citation>
    <scope>NUCLEOTIDE SEQUENCE</scope>
    <source>
        <strain evidence="9">CCFEE 5312</strain>
    </source>
</reference>
<evidence type="ECO:0000256" key="6">
    <source>
        <dbReference type="ARBA" id="ARBA00023128"/>
    </source>
</evidence>
<dbReference type="AlphaFoldDB" id="A0AAJ0GA23"/>
<sequence length="130" mass="14282">MASKYLSPADVATNKFAVRATYRYLLRATGLAFQNDKPTLLAARSQARASFKTARNLESGGTEASQAVEHAQGVAKILREHVVQGKQVGGAGSEKYKLRIHEETQRLDNDQTKLGKGTVKSFREIKDSVF</sequence>
<proteinExistence type="inferred from homology"/>
<evidence type="ECO:0000256" key="8">
    <source>
        <dbReference type="ARBA" id="ARBA00025268"/>
    </source>
</evidence>
<evidence type="ECO:0000256" key="4">
    <source>
        <dbReference type="ARBA" id="ARBA00015108"/>
    </source>
</evidence>
<dbReference type="PANTHER" id="PTHR46749:SF1">
    <property type="entry name" value="COMPLEX III ASSEMBLY FACTOR LYRM7"/>
    <property type="match status" value="1"/>
</dbReference>
<name>A0AAJ0GA23_9PEZI</name>
<gene>
    <name evidence="9" type="primary">MZM1</name>
    <name evidence="9" type="ORF">LTR09_008625</name>
</gene>
<keyword evidence="6" id="KW-0496">Mitochondrion</keyword>
<accession>A0AAJ0GA23</accession>
<evidence type="ECO:0000256" key="7">
    <source>
        <dbReference type="ARBA" id="ARBA00023186"/>
    </source>
</evidence>
<protein>
    <recommendedName>
        <fullName evidence="4">Mitochondrial zinc maintenance protein 1, mitochondrial</fullName>
    </recommendedName>
</protein>
<dbReference type="CDD" id="cd20267">
    <property type="entry name" value="Complex1_LYR_LYRM7"/>
    <property type="match status" value="1"/>
</dbReference>
<keyword evidence="10" id="KW-1185">Reference proteome</keyword>
<evidence type="ECO:0000256" key="2">
    <source>
        <dbReference type="ARBA" id="ARBA00009949"/>
    </source>
</evidence>
<dbReference type="GO" id="GO:0044183">
    <property type="term" value="F:protein folding chaperone"/>
    <property type="evidence" value="ECO:0007669"/>
    <property type="project" value="TreeGrafter"/>
</dbReference>
<dbReference type="PANTHER" id="PTHR46749">
    <property type="entry name" value="COMPLEX III ASSEMBLY FACTOR LYRM7"/>
    <property type="match status" value="1"/>
</dbReference>
<dbReference type="GO" id="GO:0034551">
    <property type="term" value="P:mitochondrial respiratory chain complex III assembly"/>
    <property type="evidence" value="ECO:0007669"/>
    <property type="project" value="InterPro"/>
</dbReference>
<dbReference type="GO" id="GO:0005759">
    <property type="term" value="C:mitochondrial matrix"/>
    <property type="evidence" value="ECO:0007669"/>
    <property type="project" value="UniProtKB-SubCell"/>
</dbReference>
<evidence type="ECO:0000313" key="9">
    <source>
        <dbReference type="EMBL" id="KAK3050236.1"/>
    </source>
</evidence>
<evidence type="ECO:0000256" key="1">
    <source>
        <dbReference type="ARBA" id="ARBA00004305"/>
    </source>
</evidence>
<comment type="subcellular location">
    <subcellularLocation>
        <location evidence="1">Mitochondrion matrix</location>
    </subcellularLocation>
</comment>
<comment type="subunit">
    <text evidence="3">Interacts with RIP1.</text>
</comment>
<dbReference type="InterPro" id="IPR045298">
    <property type="entry name" value="Complex1_LYR_LYRM7"/>
</dbReference>
<organism evidence="9 10">
    <name type="scientific">Extremus antarcticus</name>
    <dbReference type="NCBI Taxonomy" id="702011"/>
    <lineage>
        <taxon>Eukaryota</taxon>
        <taxon>Fungi</taxon>
        <taxon>Dikarya</taxon>
        <taxon>Ascomycota</taxon>
        <taxon>Pezizomycotina</taxon>
        <taxon>Dothideomycetes</taxon>
        <taxon>Dothideomycetidae</taxon>
        <taxon>Mycosphaerellales</taxon>
        <taxon>Extremaceae</taxon>
        <taxon>Extremus</taxon>
    </lineage>
</organism>
<dbReference type="Proteomes" id="UP001271007">
    <property type="component" value="Unassembled WGS sequence"/>
</dbReference>
<keyword evidence="5" id="KW-0809">Transit peptide</keyword>
<comment type="caution">
    <text evidence="9">The sequence shown here is derived from an EMBL/GenBank/DDBJ whole genome shotgun (WGS) entry which is preliminary data.</text>
</comment>
<evidence type="ECO:0000256" key="5">
    <source>
        <dbReference type="ARBA" id="ARBA00022946"/>
    </source>
</evidence>
<evidence type="ECO:0000256" key="3">
    <source>
        <dbReference type="ARBA" id="ARBA00011589"/>
    </source>
</evidence>
<comment type="function">
    <text evidence="8">Assembly factor required for Rieske Fe-S protein RIP1 incorporation into the cytochrome b-c1 (CIII) complex. Functions as a chaperone, binding to this subunit within the mitochondrial matrix and stabilizing it prior to its translocation and insertion into the late CIII dimeric intermediate within the mitochondrial inner membrane. Modulates the mitochondrial matrix zinc pool.</text>
</comment>
<dbReference type="EMBL" id="JAWDJX010000034">
    <property type="protein sequence ID" value="KAK3050236.1"/>
    <property type="molecule type" value="Genomic_DNA"/>
</dbReference>
<evidence type="ECO:0000313" key="10">
    <source>
        <dbReference type="Proteomes" id="UP001271007"/>
    </source>
</evidence>
<dbReference type="InterPro" id="IPR050435">
    <property type="entry name" value="MZM1/LYRM7"/>
</dbReference>
<comment type="similarity">
    <text evidence="2">Belongs to the complex I LYR family. MZM1 subfamily.</text>
</comment>
<keyword evidence="7" id="KW-0143">Chaperone</keyword>